<reference evidence="2 3" key="1">
    <citation type="submission" date="2024-08" db="EMBL/GenBank/DDBJ databases">
        <authorList>
            <person name="Arias E."/>
        </authorList>
    </citation>
    <scope>NUCLEOTIDE SEQUENCE [LARGE SCALE GENOMIC DNA]</scope>
    <source>
        <strain evidence="2 3">FAM 25317</strain>
    </source>
</reference>
<name>A0ABW8UBC2_9LACO</name>
<dbReference type="EMBL" id="JBGQPK010000001">
    <property type="protein sequence ID" value="MFL2028115.1"/>
    <property type="molecule type" value="Genomic_DNA"/>
</dbReference>
<organism evidence="2 3">
    <name type="scientific">Loigolactobacillus zhaoyuanensis</name>
    <dbReference type="NCBI Taxonomy" id="2486017"/>
    <lineage>
        <taxon>Bacteria</taxon>
        <taxon>Bacillati</taxon>
        <taxon>Bacillota</taxon>
        <taxon>Bacilli</taxon>
        <taxon>Lactobacillales</taxon>
        <taxon>Lactobacillaceae</taxon>
        <taxon>Loigolactobacillus</taxon>
    </lineage>
</organism>
<sequence length="134" mass="15001">MNLTVDLNSDTDIKASITFLQRLLGVDTTKIKMTVDDKPVETINSGTLSMNPVEITDKPKPKTSPEKNGPDPKATEADTPEITKEMVQKRMKTMLEEKKRAEMIEALSEFGVKKLSEMTANAYPEFYAKMGELM</sequence>
<evidence type="ECO:0000313" key="2">
    <source>
        <dbReference type="EMBL" id="MFL2028115.1"/>
    </source>
</evidence>
<keyword evidence="3" id="KW-1185">Reference proteome</keyword>
<feature type="region of interest" description="Disordered" evidence="1">
    <location>
        <begin position="42"/>
        <end position="83"/>
    </location>
</feature>
<gene>
    <name evidence="2" type="ORF">ACEN34_00575</name>
</gene>
<protein>
    <submittedName>
        <fullName evidence="2">Uncharacterized protein</fullName>
    </submittedName>
</protein>
<evidence type="ECO:0000256" key="1">
    <source>
        <dbReference type="SAM" id="MobiDB-lite"/>
    </source>
</evidence>
<dbReference type="RefSeq" id="WP_407136680.1">
    <property type="nucleotide sequence ID" value="NZ_JBGQPK010000001.1"/>
</dbReference>
<dbReference type="Proteomes" id="UP001625389">
    <property type="component" value="Unassembled WGS sequence"/>
</dbReference>
<comment type="caution">
    <text evidence="2">The sequence shown here is derived from an EMBL/GenBank/DDBJ whole genome shotgun (WGS) entry which is preliminary data.</text>
</comment>
<feature type="compositionally biased region" description="Basic and acidic residues" evidence="1">
    <location>
        <begin position="55"/>
        <end position="83"/>
    </location>
</feature>
<proteinExistence type="predicted"/>
<evidence type="ECO:0000313" key="3">
    <source>
        <dbReference type="Proteomes" id="UP001625389"/>
    </source>
</evidence>
<accession>A0ABW8UBC2</accession>